<keyword evidence="2" id="KW-1185">Reference proteome</keyword>
<dbReference type="EMBL" id="CP077290">
    <property type="protein sequence ID" value="QXA51292.1"/>
    <property type="molecule type" value="Genomic_DNA"/>
</dbReference>
<dbReference type="Proteomes" id="UP000683583">
    <property type="component" value="Chromosome"/>
</dbReference>
<proteinExistence type="predicted"/>
<name>A0ABX8KR98_9ENTR</name>
<dbReference type="InterPro" id="IPR017647">
    <property type="entry name" value="Dnd_assoc_3"/>
</dbReference>
<sequence length="536" mass="61397">MILFDALQVLSKSSKYSVSTLRTECIVGEFETLKDYLYIPTEIHDDLQKSLDLALLKSNPKSIICLCGSSGDGKSEILTKLYGDYSDRVDFHLDATHSDSQHKSAIECLNEKFDNFKESSKPFVIGINIGMLQKFIKQGDNRHSDIKNSFSTYFDNRHSKGYVNGAVTFFDFECYPRLSFSKGKITSGFISDFLKKLTDKSPRNPFYGSYLLDSKLGGYVSKNFDVLSLQSFQNKLIELFGLARLIDEQFLIPRIFVDFIFQILTRENKDGIVGNVFSEIDNEFSSCFRKLDPINIRNNELDNFYLEYTSNTLSKDIIQDIDNFNQLTGRELTPEGLIRCSFLLRELGLSFPSPNCFESEIITKSLNYYLKLINVYEKPEINSADEDDCLNIIEGVIIKAAIAYANRMLSINVDGHIVSRKLKDKFVCNKLNVQADLDWIEMHELKSTDTLPIPLIINNQPLLIINIDLNTLIQAVKISDGYRPNRQNIENTAKFDEIIRILVESTLETESMKVVNKDKVLHINKNRNRYTLEILK</sequence>
<organism evidence="1 2">
    <name type="scientific">Enterobacter cancerogenus</name>
    <dbReference type="NCBI Taxonomy" id="69218"/>
    <lineage>
        <taxon>Bacteria</taxon>
        <taxon>Pseudomonadati</taxon>
        <taxon>Pseudomonadota</taxon>
        <taxon>Gammaproteobacteria</taxon>
        <taxon>Enterobacterales</taxon>
        <taxon>Enterobacteriaceae</taxon>
        <taxon>Enterobacter</taxon>
        <taxon>Enterobacter cloacae complex</taxon>
    </lineage>
</organism>
<evidence type="ECO:0000313" key="1">
    <source>
        <dbReference type="EMBL" id="QXA51292.1"/>
    </source>
</evidence>
<accession>A0ABX8KR98</accession>
<gene>
    <name evidence="1" type="primary">dptF</name>
    <name evidence="1" type="ORF">I6L58_09775</name>
</gene>
<reference evidence="1 2" key="1">
    <citation type="submission" date="2021-06" db="EMBL/GenBank/DDBJ databases">
        <title>FDA dAtabase for Regulatory Grade micrObial Sequences (FDA-ARGOS): Supporting development and validation of Infectious Disease Dx tests.</title>
        <authorList>
            <person name="Sproer C."/>
            <person name="Gronow S."/>
            <person name="Severitt S."/>
            <person name="Schroder I."/>
            <person name="Tallon L."/>
            <person name="Sadzewicz L."/>
            <person name="Zhao X."/>
            <person name="Boylan J."/>
            <person name="Ott S."/>
            <person name="Bowen H."/>
            <person name="Vavikolanu K."/>
            <person name="Mehta A."/>
            <person name="Aluvathingal J."/>
            <person name="Nadendla S."/>
            <person name="Lowell S."/>
            <person name="Myers T."/>
            <person name="Yan Y."/>
        </authorList>
    </citation>
    <scope>NUCLEOTIDE SEQUENCE [LARGE SCALE GENOMIC DNA]</scope>
    <source>
        <strain evidence="1 2">FDAARGOS 1428</strain>
    </source>
</reference>
<dbReference type="RefSeq" id="WP_174951949.1">
    <property type="nucleotide sequence ID" value="NZ_CP077290.1"/>
</dbReference>
<protein>
    <submittedName>
        <fullName evidence="1">DNA phosphorothioation-dependent restriction protein DptF</fullName>
    </submittedName>
</protein>
<dbReference type="NCBIfam" id="TIGR03238">
    <property type="entry name" value="dnd_assoc_3"/>
    <property type="match status" value="1"/>
</dbReference>
<evidence type="ECO:0000313" key="2">
    <source>
        <dbReference type="Proteomes" id="UP000683583"/>
    </source>
</evidence>